<dbReference type="InterPro" id="IPR010982">
    <property type="entry name" value="Lambda_DNA-bd_dom_sf"/>
</dbReference>
<dbReference type="SUPFAM" id="SSF47413">
    <property type="entry name" value="lambda repressor-like DNA-binding domains"/>
    <property type="match status" value="1"/>
</dbReference>
<dbReference type="Gene3D" id="1.10.260.40">
    <property type="entry name" value="lambda repressor-like DNA-binding domains"/>
    <property type="match status" value="1"/>
</dbReference>
<dbReference type="PANTHER" id="PTHR30146">
    <property type="entry name" value="LACI-RELATED TRANSCRIPTIONAL REPRESSOR"/>
    <property type="match status" value="1"/>
</dbReference>
<reference evidence="5" key="1">
    <citation type="journal article" date="2021" name="PeerJ">
        <title>Extensive microbial diversity within the chicken gut microbiome revealed by metagenomics and culture.</title>
        <authorList>
            <person name="Gilroy R."/>
            <person name="Ravi A."/>
            <person name="Getino M."/>
            <person name="Pursley I."/>
            <person name="Horton D.L."/>
            <person name="Alikhan N.F."/>
            <person name="Baker D."/>
            <person name="Gharbi K."/>
            <person name="Hall N."/>
            <person name="Watson M."/>
            <person name="Adriaenssens E.M."/>
            <person name="Foster-Nyarko E."/>
            <person name="Jarju S."/>
            <person name="Secka A."/>
            <person name="Antonio M."/>
            <person name="Oren A."/>
            <person name="Chaudhuri R.R."/>
            <person name="La Ragione R."/>
            <person name="Hildebrand F."/>
            <person name="Pallen M.J."/>
        </authorList>
    </citation>
    <scope>NUCLEOTIDE SEQUENCE</scope>
    <source>
        <strain evidence="5">CHK171-7178</strain>
    </source>
</reference>
<dbReference type="Pfam" id="PF00356">
    <property type="entry name" value="LacI"/>
    <property type="match status" value="1"/>
</dbReference>
<comment type="caution">
    <text evidence="5">The sequence shown here is derived from an EMBL/GenBank/DDBJ whole genome shotgun (WGS) entry which is preliminary data.</text>
</comment>
<dbReference type="SUPFAM" id="SSF53822">
    <property type="entry name" value="Periplasmic binding protein-like I"/>
    <property type="match status" value="1"/>
</dbReference>
<dbReference type="EMBL" id="DYWT01000278">
    <property type="protein sequence ID" value="HJF33766.1"/>
    <property type="molecule type" value="Genomic_DNA"/>
</dbReference>
<dbReference type="GO" id="GO:0000976">
    <property type="term" value="F:transcription cis-regulatory region binding"/>
    <property type="evidence" value="ECO:0007669"/>
    <property type="project" value="TreeGrafter"/>
</dbReference>
<dbReference type="Pfam" id="PF13377">
    <property type="entry name" value="Peripla_BP_3"/>
    <property type="match status" value="1"/>
</dbReference>
<protein>
    <submittedName>
        <fullName evidence="5">LacI family transcriptional regulator</fullName>
    </submittedName>
</protein>
<sequence length="339" mass="37457">MSVTIKDVAARANVAPSTVSRVISDSPHISEKTKRKVQKVMDEMGYHLNYNAQMLATQSTKTIGIIMKNSTAEFMHNSFFPEVIRGISALCSKHDFSISLTTGETEEEIFTDTVKMVRGKRVDGMIVLYSKKDDKVVPYLIESGIPFVVIGKPLIESSKIMFVDNDNVQAAKEATDFLLNLGHKKLAFIGEDEQFEVSEARLNGFIQAVKGQGLTVSEGYIKNIQFDPLHGKKIVTELMNLAEPPTALVVSDDLNALIVLTALSEKNIKVPDDMSMIVFNNSVISKVANPPLTTVDTQIFQLGYESANCLIELVKDPQMFKKSVIIPTVIVERNSCLPL</sequence>
<organism evidence="5 6">
    <name type="scientific">Sporosarcina psychrophila</name>
    <name type="common">Bacillus psychrophilus</name>
    <dbReference type="NCBI Taxonomy" id="1476"/>
    <lineage>
        <taxon>Bacteria</taxon>
        <taxon>Bacillati</taxon>
        <taxon>Bacillota</taxon>
        <taxon>Bacilli</taxon>
        <taxon>Bacillales</taxon>
        <taxon>Caryophanaceae</taxon>
        <taxon>Sporosarcina</taxon>
    </lineage>
</organism>
<dbReference type="InterPro" id="IPR000843">
    <property type="entry name" value="HTH_LacI"/>
</dbReference>
<dbReference type="SMART" id="SM00354">
    <property type="entry name" value="HTH_LACI"/>
    <property type="match status" value="1"/>
</dbReference>
<dbReference type="PROSITE" id="PS50932">
    <property type="entry name" value="HTH_LACI_2"/>
    <property type="match status" value="1"/>
</dbReference>
<evidence type="ECO:0000313" key="5">
    <source>
        <dbReference type="EMBL" id="HJF33766.1"/>
    </source>
</evidence>
<dbReference type="InterPro" id="IPR028082">
    <property type="entry name" value="Peripla_BP_I"/>
</dbReference>
<evidence type="ECO:0000259" key="4">
    <source>
        <dbReference type="PROSITE" id="PS50932"/>
    </source>
</evidence>
<dbReference type="AlphaFoldDB" id="A0A921G512"/>
<dbReference type="Proteomes" id="UP000698173">
    <property type="component" value="Unassembled WGS sequence"/>
</dbReference>
<proteinExistence type="predicted"/>
<keyword evidence="2" id="KW-0238">DNA-binding</keyword>
<dbReference type="PANTHER" id="PTHR30146:SF109">
    <property type="entry name" value="HTH-TYPE TRANSCRIPTIONAL REGULATOR GALS"/>
    <property type="match status" value="1"/>
</dbReference>
<name>A0A921G512_SPOPS</name>
<feature type="domain" description="HTH lacI-type" evidence="4">
    <location>
        <begin position="3"/>
        <end position="57"/>
    </location>
</feature>
<dbReference type="Gene3D" id="3.40.50.2300">
    <property type="match status" value="2"/>
</dbReference>
<dbReference type="GO" id="GO:0003700">
    <property type="term" value="F:DNA-binding transcription factor activity"/>
    <property type="evidence" value="ECO:0007669"/>
    <property type="project" value="TreeGrafter"/>
</dbReference>
<dbReference type="CDD" id="cd06294">
    <property type="entry name" value="PBP1_MalR-like"/>
    <property type="match status" value="1"/>
</dbReference>
<keyword evidence="1" id="KW-0805">Transcription regulation</keyword>
<reference evidence="5" key="2">
    <citation type="submission" date="2021-09" db="EMBL/GenBank/DDBJ databases">
        <authorList>
            <person name="Gilroy R."/>
        </authorList>
    </citation>
    <scope>NUCLEOTIDE SEQUENCE</scope>
    <source>
        <strain evidence="5">CHK171-7178</strain>
    </source>
</reference>
<keyword evidence="3" id="KW-0804">Transcription</keyword>
<evidence type="ECO:0000313" key="6">
    <source>
        <dbReference type="Proteomes" id="UP000698173"/>
    </source>
</evidence>
<dbReference type="CDD" id="cd01392">
    <property type="entry name" value="HTH_LacI"/>
    <property type="match status" value="1"/>
</dbReference>
<evidence type="ECO:0000256" key="2">
    <source>
        <dbReference type="ARBA" id="ARBA00023125"/>
    </source>
</evidence>
<evidence type="ECO:0000256" key="1">
    <source>
        <dbReference type="ARBA" id="ARBA00023015"/>
    </source>
</evidence>
<evidence type="ECO:0000256" key="3">
    <source>
        <dbReference type="ARBA" id="ARBA00023163"/>
    </source>
</evidence>
<accession>A0A921G512</accession>
<gene>
    <name evidence="5" type="ORF">K8V56_18525</name>
</gene>
<dbReference type="InterPro" id="IPR046335">
    <property type="entry name" value="LacI/GalR-like_sensor"/>
</dbReference>